<comment type="subcellular location">
    <subcellularLocation>
        <location evidence="5">Cytoplasm</location>
    </subcellularLocation>
</comment>
<dbReference type="EMBL" id="QKRA01000001">
    <property type="protein sequence ID" value="RDL46095.1"/>
    <property type="molecule type" value="Genomic_DNA"/>
</dbReference>
<evidence type="ECO:0000256" key="5">
    <source>
        <dbReference type="HAMAP-Rule" id="MF_00376"/>
    </source>
</evidence>
<reference evidence="7 8" key="1">
    <citation type="submission" date="2018-06" db="EMBL/GenBank/DDBJ databases">
        <title>Marinomonas sp. YLB-05 draft genome sequence.</title>
        <authorList>
            <person name="Yu L."/>
            <person name="Tang X."/>
        </authorList>
    </citation>
    <scope>NUCLEOTIDE SEQUENCE [LARGE SCALE GENOMIC DNA]</scope>
    <source>
        <strain evidence="7 8">YLB-05</strain>
    </source>
</reference>
<proteinExistence type="inferred from homology"/>
<comment type="function">
    <text evidence="5">Catalyzes the phosphorylation of the 3'-hydroxyl group of dephosphocoenzyme A to form coenzyme A.</text>
</comment>
<accession>A0A370UEE4</accession>
<dbReference type="GO" id="GO:0015937">
    <property type="term" value="P:coenzyme A biosynthetic process"/>
    <property type="evidence" value="ECO:0007669"/>
    <property type="project" value="UniProtKB-UniRule"/>
</dbReference>
<dbReference type="Pfam" id="PF01121">
    <property type="entry name" value="CoaE"/>
    <property type="match status" value="1"/>
</dbReference>
<sequence length="201" mass="22498">MSPITIGLTGGIGSGKSTVASLFNRLGIESIDADDVAREVVMPGEQCLIDIENLFGKHILNVDGTLNRAKLREIVFSSSKQLAELEAITHPAIHQKIMEHISLMKGPYCLLVHPLLFEKEKNSLCKFTIAISLPRHQQLERSMGRDNNSAEQINRIMDTQMNDEERSSRADFILKNSGTPDELNVKVIKLHEKILEILDQK</sequence>
<keyword evidence="8" id="KW-1185">Reference proteome</keyword>
<evidence type="ECO:0000256" key="3">
    <source>
        <dbReference type="ARBA" id="ARBA00022840"/>
    </source>
</evidence>
<dbReference type="HAMAP" id="MF_00376">
    <property type="entry name" value="Dephospho_CoA_kinase"/>
    <property type="match status" value="1"/>
</dbReference>
<keyword evidence="4 5" id="KW-0173">Coenzyme A biosynthesis</keyword>
<keyword evidence="3 5" id="KW-0067">ATP-binding</keyword>
<keyword evidence="5" id="KW-0808">Transferase</keyword>
<dbReference type="RefSeq" id="WP_115466681.1">
    <property type="nucleotide sequence ID" value="NZ_QKRA01000001.1"/>
</dbReference>
<dbReference type="InterPro" id="IPR001977">
    <property type="entry name" value="Depp_CoAkinase"/>
</dbReference>
<dbReference type="PANTHER" id="PTHR10695:SF46">
    <property type="entry name" value="BIFUNCTIONAL COENZYME A SYNTHASE-RELATED"/>
    <property type="match status" value="1"/>
</dbReference>
<gene>
    <name evidence="5" type="primary">coaE</name>
    <name evidence="7" type="ORF">DN730_03390</name>
</gene>
<dbReference type="AlphaFoldDB" id="A0A370UEE4"/>
<protein>
    <recommendedName>
        <fullName evidence="5 6">Dephospho-CoA kinase</fullName>
        <ecNumber evidence="5 6">2.7.1.24</ecNumber>
    </recommendedName>
    <alternativeName>
        <fullName evidence="5">Dephosphocoenzyme A kinase</fullName>
    </alternativeName>
</protein>
<dbReference type="OrthoDB" id="9812943at2"/>
<evidence type="ECO:0000256" key="4">
    <source>
        <dbReference type="ARBA" id="ARBA00022993"/>
    </source>
</evidence>
<evidence type="ECO:0000256" key="1">
    <source>
        <dbReference type="ARBA" id="ARBA00009018"/>
    </source>
</evidence>
<feature type="binding site" evidence="5">
    <location>
        <begin position="13"/>
        <end position="18"/>
    </location>
    <ligand>
        <name>ATP</name>
        <dbReference type="ChEBI" id="CHEBI:30616"/>
    </ligand>
</feature>
<comment type="similarity">
    <text evidence="1 5">Belongs to the CoaE family.</text>
</comment>
<dbReference type="GO" id="GO:0005737">
    <property type="term" value="C:cytoplasm"/>
    <property type="evidence" value="ECO:0007669"/>
    <property type="project" value="UniProtKB-SubCell"/>
</dbReference>
<comment type="pathway">
    <text evidence="5">Cofactor biosynthesis; coenzyme A biosynthesis; CoA from (R)-pantothenate: step 5/5.</text>
</comment>
<dbReference type="UniPathway" id="UPA00241">
    <property type="reaction ID" value="UER00356"/>
</dbReference>
<comment type="catalytic activity">
    <reaction evidence="5">
        <text>3'-dephospho-CoA + ATP = ADP + CoA + H(+)</text>
        <dbReference type="Rhea" id="RHEA:18245"/>
        <dbReference type="ChEBI" id="CHEBI:15378"/>
        <dbReference type="ChEBI" id="CHEBI:30616"/>
        <dbReference type="ChEBI" id="CHEBI:57287"/>
        <dbReference type="ChEBI" id="CHEBI:57328"/>
        <dbReference type="ChEBI" id="CHEBI:456216"/>
        <dbReference type="EC" id="2.7.1.24"/>
    </reaction>
</comment>
<keyword evidence="5" id="KW-0963">Cytoplasm</keyword>
<dbReference type="Gene3D" id="3.40.50.300">
    <property type="entry name" value="P-loop containing nucleotide triphosphate hydrolases"/>
    <property type="match status" value="1"/>
</dbReference>
<keyword evidence="5 7" id="KW-0418">Kinase</keyword>
<name>A0A370UEE4_9GAMM</name>
<dbReference type="PROSITE" id="PS51219">
    <property type="entry name" value="DPCK"/>
    <property type="match status" value="1"/>
</dbReference>
<dbReference type="EC" id="2.7.1.24" evidence="5 6"/>
<keyword evidence="2 5" id="KW-0547">Nucleotide-binding</keyword>
<dbReference type="GO" id="GO:0005524">
    <property type="term" value="F:ATP binding"/>
    <property type="evidence" value="ECO:0007669"/>
    <property type="project" value="UniProtKB-UniRule"/>
</dbReference>
<evidence type="ECO:0000256" key="2">
    <source>
        <dbReference type="ARBA" id="ARBA00022741"/>
    </source>
</evidence>
<evidence type="ECO:0000313" key="8">
    <source>
        <dbReference type="Proteomes" id="UP000254326"/>
    </source>
</evidence>
<organism evidence="7 8">
    <name type="scientific">Marinomonas piezotolerans</name>
    <dbReference type="NCBI Taxonomy" id="2213058"/>
    <lineage>
        <taxon>Bacteria</taxon>
        <taxon>Pseudomonadati</taxon>
        <taxon>Pseudomonadota</taxon>
        <taxon>Gammaproteobacteria</taxon>
        <taxon>Oceanospirillales</taxon>
        <taxon>Oceanospirillaceae</taxon>
        <taxon>Marinomonas</taxon>
    </lineage>
</organism>
<dbReference type="Proteomes" id="UP000254326">
    <property type="component" value="Unassembled WGS sequence"/>
</dbReference>
<dbReference type="InterPro" id="IPR027417">
    <property type="entry name" value="P-loop_NTPase"/>
</dbReference>
<dbReference type="PANTHER" id="PTHR10695">
    <property type="entry name" value="DEPHOSPHO-COA KINASE-RELATED"/>
    <property type="match status" value="1"/>
</dbReference>
<dbReference type="CDD" id="cd02022">
    <property type="entry name" value="DPCK"/>
    <property type="match status" value="1"/>
</dbReference>
<evidence type="ECO:0000256" key="6">
    <source>
        <dbReference type="NCBIfam" id="TIGR00152"/>
    </source>
</evidence>
<dbReference type="NCBIfam" id="TIGR00152">
    <property type="entry name" value="dephospho-CoA kinase"/>
    <property type="match status" value="1"/>
</dbReference>
<dbReference type="GO" id="GO:0004140">
    <property type="term" value="F:dephospho-CoA kinase activity"/>
    <property type="evidence" value="ECO:0007669"/>
    <property type="project" value="UniProtKB-UniRule"/>
</dbReference>
<comment type="caution">
    <text evidence="7">The sequence shown here is derived from an EMBL/GenBank/DDBJ whole genome shotgun (WGS) entry which is preliminary data.</text>
</comment>
<evidence type="ECO:0000313" key="7">
    <source>
        <dbReference type="EMBL" id="RDL46095.1"/>
    </source>
</evidence>
<dbReference type="SUPFAM" id="SSF52540">
    <property type="entry name" value="P-loop containing nucleoside triphosphate hydrolases"/>
    <property type="match status" value="1"/>
</dbReference>